<keyword evidence="3" id="KW-0326">Glycosidase</keyword>
<dbReference type="InterPro" id="IPR008979">
    <property type="entry name" value="Galactose-bd-like_sf"/>
</dbReference>
<dbReference type="Pfam" id="PF02837">
    <property type="entry name" value="Glyco_hydro_2_N"/>
    <property type="match status" value="1"/>
</dbReference>
<dbReference type="InterPro" id="IPR017853">
    <property type="entry name" value="GH"/>
</dbReference>
<feature type="domain" description="Glycoside hydrolase family 2" evidence="8">
    <location>
        <begin position="718"/>
        <end position="820"/>
    </location>
</feature>
<dbReference type="GO" id="GO:0004553">
    <property type="term" value="F:hydrolase activity, hydrolyzing O-glycosyl compounds"/>
    <property type="evidence" value="ECO:0007669"/>
    <property type="project" value="InterPro"/>
</dbReference>
<dbReference type="Proteomes" id="UP000307602">
    <property type="component" value="Unassembled WGS sequence"/>
</dbReference>
<comment type="caution">
    <text evidence="9">The sequence shown here is derived from an EMBL/GenBank/DDBJ whole genome shotgun (WGS) entry which is preliminary data.</text>
</comment>
<dbReference type="OrthoDB" id="9801077at2"/>
<dbReference type="Gene3D" id="2.60.40.10">
    <property type="entry name" value="Immunoglobulins"/>
    <property type="match status" value="3"/>
</dbReference>
<feature type="domain" description="DUF4982" evidence="7">
    <location>
        <begin position="646"/>
        <end position="705"/>
    </location>
</feature>
<dbReference type="InterPro" id="IPR006102">
    <property type="entry name" value="Ig-like_GH2"/>
</dbReference>
<protein>
    <submittedName>
        <fullName evidence="9">DUF4982 domain-containing protein</fullName>
    </submittedName>
</protein>
<dbReference type="InterPro" id="IPR006104">
    <property type="entry name" value="Glyco_hydro_2_N"/>
</dbReference>
<dbReference type="InterPro" id="IPR023232">
    <property type="entry name" value="Glyco_hydro_2_AS"/>
</dbReference>
<name>A0A4S1DUZ3_9FLAO</name>
<dbReference type="Gene3D" id="2.60.120.260">
    <property type="entry name" value="Galactose-binding domain-like"/>
    <property type="match status" value="1"/>
</dbReference>
<dbReference type="PANTHER" id="PTHR42732">
    <property type="entry name" value="BETA-GALACTOSIDASE"/>
    <property type="match status" value="1"/>
</dbReference>
<evidence type="ECO:0000259" key="6">
    <source>
        <dbReference type="Pfam" id="PF02837"/>
    </source>
</evidence>
<dbReference type="InterPro" id="IPR051913">
    <property type="entry name" value="GH2_Domain-Containing"/>
</dbReference>
<dbReference type="Pfam" id="PF02836">
    <property type="entry name" value="Glyco_hydro_2_C"/>
    <property type="match status" value="1"/>
</dbReference>
<dbReference type="Pfam" id="PF16355">
    <property type="entry name" value="DUF4982"/>
    <property type="match status" value="1"/>
</dbReference>
<sequence length="827" mass="94018">MIFFQSFIRASFILLITLFSIISYGQERVIENFNNQWRFARFGAMPDGSILKEPKDLDEPSFDDSDWRVLNVPHDWGIEGPFRADLPNQTGKLPWAGIGWYRKVFKSQKSDVGKKIFVEFDGAMSGTSVWVNGGYVGDWPYGYSSFRFDITRYLKIGKENTIAVRLDNKEASSRWYPGGGIYRNVRLVKTNPIHINQWGVFVTTPKVSPKKATIHIKTDIKNGNKAIEVLHEIFNNSIKVAEQKTNFKNEADIEISNPKLWNLETPNLYELRTTLIQNGEIIDDYKTSFGIRTIEFTASDGFLLNGKRVQLKGVCQHHDLGPLGAAINVRAMERQIEILKEFGTNAIRTAHNPPAPEFLDLCDKMGVLVQVEAFDVWNKKKVDNDYSILFGAWHERDLRAMVRRDRNHPSVIMWSTGNEMIELRQGQDAPMALRLADIIKSEDSTRPTTFGNSRPEAQTNGFQKTTDVHGINYKPHLYEEFHKANPNMPLYGSETASTISSRGEYFFPVNYDNKKQGSGGYFQVSSYDYSAPNWAYPADKEFEAQDKYSYVIGEFVWTGFDYIGEPTPYNKDKTNLLNFTDPAEKAKMKAELEKLGGNIPPRSSYFGIVDLCGFPKDRYYLYQAHWRPDFPMAHILPHWNWPERVGKVTPVFVYTSGDEAELFLNGKSLGKRKKEKYQYRLRWDDVVYKPGELKVIAYKNGKKWAGETVKTTKKASRIKLSPDRSVISANGQDLSFVTVSITDKKGETVPRTHNSIKYNIEGPGEIIAIGNGDPTNHESFQAKERKVFNGLALVVIRSKKGETGKIVLTAESEGLKSSKLVVISTSI</sequence>
<evidence type="ECO:0000259" key="5">
    <source>
        <dbReference type="Pfam" id="PF02836"/>
    </source>
</evidence>
<dbReference type="SUPFAM" id="SSF51445">
    <property type="entry name" value="(Trans)glycosidases"/>
    <property type="match status" value="1"/>
</dbReference>
<dbReference type="GO" id="GO:0005975">
    <property type="term" value="P:carbohydrate metabolic process"/>
    <property type="evidence" value="ECO:0007669"/>
    <property type="project" value="InterPro"/>
</dbReference>
<dbReference type="PANTHER" id="PTHR42732:SF1">
    <property type="entry name" value="BETA-MANNOSIDASE"/>
    <property type="match status" value="1"/>
</dbReference>
<dbReference type="PROSITE" id="PS00608">
    <property type="entry name" value="GLYCOSYL_HYDROL_F2_2"/>
    <property type="match status" value="1"/>
</dbReference>
<dbReference type="InterPro" id="IPR032311">
    <property type="entry name" value="DUF4982"/>
</dbReference>
<evidence type="ECO:0000256" key="2">
    <source>
        <dbReference type="ARBA" id="ARBA00022801"/>
    </source>
</evidence>
<evidence type="ECO:0000259" key="4">
    <source>
        <dbReference type="Pfam" id="PF00703"/>
    </source>
</evidence>
<dbReference type="RefSeq" id="WP_135877739.1">
    <property type="nucleotide sequence ID" value="NZ_SRSO01000019.1"/>
</dbReference>
<dbReference type="EMBL" id="SRSO01000019">
    <property type="protein sequence ID" value="TGV01867.1"/>
    <property type="molecule type" value="Genomic_DNA"/>
</dbReference>
<feature type="domain" description="Glycoside hydrolase family 2 catalytic" evidence="5">
    <location>
        <begin position="301"/>
        <end position="480"/>
    </location>
</feature>
<reference evidence="9 10" key="1">
    <citation type="submission" date="2019-04" db="EMBL/GenBank/DDBJ databases">
        <authorList>
            <person name="Liu A."/>
        </authorList>
    </citation>
    <scope>NUCLEOTIDE SEQUENCE [LARGE SCALE GENOMIC DNA]</scope>
    <source>
        <strain evidence="9 10">RZ03</strain>
    </source>
</reference>
<dbReference type="Pfam" id="PF18565">
    <property type="entry name" value="Glyco_hydro2_C5"/>
    <property type="match status" value="1"/>
</dbReference>
<keyword evidence="2" id="KW-0378">Hydrolase</keyword>
<dbReference type="Gene3D" id="3.20.20.80">
    <property type="entry name" value="Glycosidases"/>
    <property type="match status" value="1"/>
</dbReference>
<evidence type="ECO:0000313" key="9">
    <source>
        <dbReference type="EMBL" id="TGV01867.1"/>
    </source>
</evidence>
<evidence type="ECO:0000256" key="3">
    <source>
        <dbReference type="ARBA" id="ARBA00023295"/>
    </source>
</evidence>
<proteinExistence type="inferred from homology"/>
<dbReference type="InterPro" id="IPR006101">
    <property type="entry name" value="Glyco_hydro_2"/>
</dbReference>
<evidence type="ECO:0000259" key="8">
    <source>
        <dbReference type="Pfam" id="PF18565"/>
    </source>
</evidence>
<keyword evidence="10" id="KW-1185">Reference proteome</keyword>
<evidence type="ECO:0000313" key="10">
    <source>
        <dbReference type="Proteomes" id="UP000307602"/>
    </source>
</evidence>
<comment type="similarity">
    <text evidence="1">Belongs to the glycosyl hydrolase 2 family.</text>
</comment>
<feature type="domain" description="Glycosyl hydrolases family 2 sugar binding" evidence="6">
    <location>
        <begin position="94"/>
        <end position="190"/>
    </location>
</feature>
<dbReference type="NCBIfam" id="NF041463">
    <property type="entry name" value="GalB"/>
    <property type="match status" value="1"/>
</dbReference>
<dbReference type="InterPro" id="IPR036156">
    <property type="entry name" value="Beta-gal/glucu_dom_sf"/>
</dbReference>
<dbReference type="Pfam" id="PF00703">
    <property type="entry name" value="Glyco_hydro_2"/>
    <property type="match status" value="1"/>
</dbReference>
<dbReference type="SUPFAM" id="SSF49785">
    <property type="entry name" value="Galactose-binding domain-like"/>
    <property type="match status" value="1"/>
</dbReference>
<feature type="domain" description="Glycoside hydrolase family 2 immunoglobulin-like beta-sandwich" evidence="4">
    <location>
        <begin position="202"/>
        <end position="292"/>
    </location>
</feature>
<organism evidence="9 10">
    <name type="scientific">Flavivirga rizhaonensis</name>
    <dbReference type="NCBI Taxonomy" id="2559571"/>
    <lineage>
        <taxon>Bacteria</taxon>
        <taxon>Pseudomonadati</taxon>
        <taxon>Bacteroidota</taxon>
        <taxon>Flavobacteriia</taxon>
        <taxon>Flavobacteriales</taxon>
        <taxon>Flavobacteriaceae</taxon>
        <taxon>Flavivirga</taxon>
    </lineage>
</organism>
<dbReference type="InterPro" id="IPR006103">
    <property type="entry name" value="Glyco_hydro_2_cat"/>
</dbReference>
<dbReference type="AlphaFoldDB" id="A0A4S1DUZ3"/>
<evidence type="ECO:0000259" key="7">
    <source>
        <dbReference type="Pfam" id="PF16355"/>
    </source>
</evidence>
<accession>A0A4S1DUZ3</accession>
<dbReference type="SUPFAM" id="SSF49303">
    <property type="entry name" value="beta-Galactosidase/glucuronidase domain"/>
    <property type="match status" value="1"/>
</dbReference>
<evidence type="ECO:0000256" key="1">
    <source>
        <dbReference type="ARBA" id="ARBA00007401"/>
    </source>
</evidence>
<dbReference type="InterPro" id="IPR013783">
    <property type="entry name" value="Ig-like_fold"/>
</dbReference>
<dbReference type="InterPro" id="IPR040605">
    <property type="entry name" value="Glyco_hydro2_dom5"/>
</dbReference>
<gene>
    <name evidence="9" type="ORF">EM932_13600</name>
</gene>
<dbReference type="InterPro" id="IPR048229">
    <property type="entry name" value="GalB-like"/>
</dbReference>
<dbReference type="PRINTS" id="PR00132">
    <property type="entry name" value="GLHYDRLASE2"/>
</dbReference>